<dbReference type="Proteomes" id="UP000321058">
    <property type="component" value="Unassembled WGS sequence"/>
</dbReference>
<comment type="caution">
    <text evidence="1">The sequence shown here is derived from an EMBL/GenBank/DDBJ whole genome shotgun (WGS) entry which is preliminary data.</text>
</comment>
<gene>
    <name evidence="1" type="ORF">RSO01_86940</name>
</gene>
<sequence>MGGSDGNPLGLKAIMAAVKIATEFRYLLRDRDRRGNPRVHYRPPVGKMIRLRATIGTQAFVDEYRRAEGGVPPCLLQVR</sequence>
<keyword evidence="2" id="KW-1185">Reference proteome</keyword>
<protein>
    <submittedName>
        <fullName evidence="1">Uncharacterized protein</fullName>
    </submittedName>
</protein>
<proteinExistence type="predicted"/>
<evidence type="ECO:0000313" key="2">
    <source>
        <dbReference type="Proteomes" id="UP000321058"/>
    </source>
</evidence>
<dbReference type="AlphaFoldDB" id="A0A512NRE4"/>
<accession>A0A512NRE4</accession>
<evidence type="ECO:0000313" key="1">
    <source>
        <dbReference type="EMBL" id="GEP61528.1"/>
    </source>
</evidence>
<organism evidence="1 2">
    <name type="scientific">Reyranella soli</name>
    <dbReference type="NCBI Taxonomy" id="1230389"/>
    <lineage>
        <taxon>Bacteria</taxon>
        <taxon>Pseudomonadati</taxon>
        <taxon>Pseudomonadota</taxon>
        <taxon>Alphaproteobacteria</taxon>
        <taxon>Hyphomicrobiales</taxon>
        <taxon>Reyranellaceae</taxon>
        <taxon>Reyranella</taxon>
    </lineage>
</organism>
<reference evidence="1 2" key="1">
    <citation type="submission" date="2019-07" db="EMBL/GenBank/DDBJ databases">
        <title>Whole genome shotgun sequence of Reyranella soli NBRC 108950.</title>
        <authorList>
            <person name="Hosoyama A."/>
            <person name="Uohara A."/>
            <person name="Ohji S."/>
            <person name="Ichikawa N."/>
        </authorList>
    </citation>
    <scope>NUCLEOTIDE SEQUENCE [LARGE SCALE GENOMIC DNA]</scope>
    <source>
        <strain evidence="1 2">NBRC 108950</strain>
    </source>
</reference>
<dbReference type="EMBL" id="BKAJ01000231">
    <property type="protein sequence ID" value="GEP61528.1"/>
    <property type="molecule type" value="Genomic_DNA"/>
</dbReference>
<name>A0A512NRE4_9HYPH</name>